<dbReference type="EMBL" id="MU620980">
    <property type="protein sequence ID" value="KAI8575471.1"/>
    <property type="molecule type" value="Genomic_DNA"/>
</dbReference>
<feature type="compositionally biased region" description="Acidic residues" evidence="6">
    <location>
        <begin position="100"/>
        <end position="110"/>
    </location>
</feature>
<gene>
    <name evidence="8" type="ORF">K450DRAFT_261618</name>
</gene>
<organism evidence="8 9">
    <name type="scientific">Umbelopsis ramanniana AG</name>
    <dbReference type="NCBI Taxonomy" id="1314678"/>
    <lineage>
        <taxon>Eukaryota</taxon>
        <taxon>Fungi</taxon>
        <taxon>Fungi incertae sedis</taxon>
        <taxon>Mucoromycota</taxon>
        <taxon>Mucoromycotina</taxon>
        <taxon>Umbelopsidomycetes</taxon>
        <taxon>Umbelopsidales</taxon>
        <taxon>Umbelopsidaceae</taxon>
        <taxon>Umbelopsis</taxon>
    </lineage>
</organism>
<sequence length="196" mass="21869">MPYHIEYAKSGRSKCKGPKKTCQSEDRSIKSGDLRLGSEIEGGQFTGVAWRHWKCTTPKVLENLQSLDSVEEDLIGFSDLHEEDQERVKTALEEGHVSESEEPEGDEEEKKEEKPKAKATGKKAAAKKDDEAKPKKGSKAKTEDQEKPEPKKRGRKAAAPKDDGEEAPKPAPKKRRNDSKDEEPTATKKRATKKTT</sequence>
<evidence type="ECO:0000259" key="7">
    <source>
        <dbReference type="PROSITE" id="PS50064"/>
    </source>
</evidence>
<dbReference type="AlphaFoldDB" id="A0AAD5E2W8"/>
<feature type="compositionally biased region" description="Basic and acidic residues" evidence="6">
    <location>
        <begin position="159"/>
        <end position="168"/>
    </location>
</feature>
<keyword evidence="4" id="KW-0862">Zinc</keyword>
<evidence type="ECO:0000256" key="5">
    <source>
        <dbReference type="ARBA" id="ARBA00023242"/>
    </source>
</evidence>
<dbReference type="RefSeq" id="XP_051440475.1">
    <property type="nucleotide sequence ID" value="XM_051592348.1"/>
</dbReference>
<proteinExistence type="predicted"/>
<keyword evidence="5" id="KW-0539">Nucleus</keyword>
<protein>
    <recommendedName>
        <fullName evidence="7">PARP-type domain-containing protein</fullName>
    </recommendedName>
</protein>
<accession>A0AAD5E2W8</accession>
<dbReference type="GO" id="GO:0003677">
    <property type="term" value="F:DNA binding"/>
    <property type="evidence" value="ECO:0007669"/>
    <property type="project" value="InterPro"/>
</dbReference>
<evidence type="ECO:0000256" key="1">
    <source>
        <dbReference type="ARBA" id="ARBA00004123"/>
    </source>
</evidence>
<keyword evidence="9" id="KW-1185">Reference proteome</keyword>
<dbReference type="Pfam" id="PF00645">
    <property type="entry name" value="zf-PARP"/>
    <property type="match status" value="1"/>
</dbReference>
<name>A0AAD5E2W8_UMBRA</name>
<evidence type="ECO:0000256" key="4">
    <source>
        <dbReference type="ARBA" id="ARBA00022833"/>
    </source>
</evidence>
<dbReference type="SMART" id="SM01336">
    <property type="entry name" value="zf-PARP"/>
    <property type="match status" value="1"/>
</dbReference>
<reference evidence="8" key="1">
    <citation type="submission" date="2021-06" db="EMBL/GenBank/DDBJ databases">
        <authorList>
            <consortium name="DOE Joint Genome Institute"/>
            <person name="Mondo S.J."/>
            <person name="Amses K.R."/>
            <person name="Simmons D.R."/>
            <person name="Longcore J.E."/>
            <person name="Seto K."/>
            <person name="Alves G.H."/>
            <person name="Bonds A.E."/>
            <person name="Quandt C.A."/>
            <person name="Davis W.J."/>
            <person name="Chang Y."/>
            <person name="Letcher P.M."/>
            <person name="Powell M.J."/>
            <person name="Kuo A."/>
            <person name="Labutti K."/>
            <person name="Pangilinan J."/>
            <person name="Andreopoulos W."/>
            <person name="Tritt A."/>
            <person name="Riley R."/>
            <person name="Hundley H."/>
            <person name="Johnson J."/>
            <person name="Lipzen A."/>
            <person name="Barry K."/>
            <person name="Berbee M.L."/>
            <person name="Buchler N.E."/>
            <person name="Grigoriev I.V."/>
            <person name="Spatafora J.W."/>
            <person name="Stajich J.E."/>
            <person name="James T.Y."/>
        </authorList>
    </citation>
    <scope>NUCLEOTIDE SEQUENCE</scope>
    <source>
        <strain evidence="8">AG</strain>
    </source>
</reference>
<feature type="compositionally biased region" description="Basic and acidic residues" evidence="6">
    <location>
        <begin position="126"/>
        <end position="151"/>
    </location>
</feature>
<dbReference type="GO" id="GO:0005634">
    <property type="term" value="C:nucleus"/>
    <property type="evidence" value="ECO:0007669"/>
    <property type="project" value="UniProtKB-SubCell"/>
</dbReference>
<comment type="subcellular location">
    <subcellularLocation>
        <location evidence="1">Nucleus</location>
    </subcellularLocation>
</comment>
<evidence type="ECO:0000256" key="6">
    <source>
        <dbReference type="SAM" id="MobiDB-lite"/>
    </source>
</evidence>
<feature type="compositionally biased region" description="Basic and acidic residues" evidence="6">
    <location>
        <begin position="84"/>
        <end position="99"/>
    </location>
</feature>
<reference evidence="8" key="2">
    <citation type="journal article" date="2022" name="Proc. Natl. Acad. Sci. U.S.A.">
        <title>Diploid-dominant life cycles characterize the early evolution of Fungi.</title>
        <authorList>
            <person name="Amses K.R."/>
            <person name="Simmons D.R."/>
            <person name="Longcore J.E."/>
            <person name="Mondo S.J."/>
            <person name="Seto K."/>
            <person name="Jeronimo G.H."/>
            <person name="Bonds A.E."/>
            <person name="Quandt C.A."/>
            <person name="Davis W.J."/>
            <person name="Chang Y."/>
            <person name="Federici B.A."/>
            <person name="Kuo A."/>
            <person name="LaButti K."/>
            <person name="Pangilinan J."/>
            <person name="Andreopoulos W."/>
            <person name="Tritt A."/>
            <person name="Riley R."/>
            <person name="Hundley H."/>
            <person name="Johnson J."/>
            <person name="Lipzen A."/>
            <person name="Barry K."/>
            <person name="Lang B.F."/>
            <person name="Cuomo C.A."/>
            <person name="Buchler N.E."/>
            <person name="Grigoriev I.V."/>
            <person name="Spatafora J.W."/>
            <person name="Stajich J.E."/>
            <person name="James T.Y."/>
        </authorList>
    </citation>
    <scope>NUCLEOTIDE SEQUENCE</scope>
    <source>
        <strain evidence="8">AG</strain>
    </source>
</reference>
<evidence type="ECO:0000256" key="2">
    <source>
        <dbReference type="ARBA" id="ARBA00022723"/>
    </source>
</evidence>
<dbReference type="Gene3D" id="3.30.1740.10">
    <property type="entry name" value="Zinc finger, PARP-type"/>
    <property type="match status" value="1"/>
</dbReference>
<comment type="caution">
    <text evidence="8">The sequence shown here is derived from an EMBL/GenBank/DDBJ whole genome shotgun (WGS) entry which is preliminary data.</text>
</comment>
<dbReference type="InterPro" id="IPR036957">
    <property type="entry name" value="Znf_PARP_sf"/>
</dbReference>
<dbReference type="Proteomes" id="UP001206595">
    <property type="component" value="Unassembled WGS sequence"/>
</dbReference>
<dbReference type="PROSITE" id="PS50064">
    <property type="entry name" value="ZF_PARP_2"/>
    <property type="match status" value="1"/>
</dbReference>
<keyword evidence="2" id="KW-0479">Metal-binding</keyword>
<evidence type="ECO:0000256" key="3">
    <source>
        <dbReference type="ARBA" id="ARBA00022771"/>
    </source>
</evidence>
<dbReference type="InterPro" id="IPR001510">
    <property type="entry name" value="Znf_PARP"/>
</dbReference>
<feature type="region of interest" description="Disordered" evidence="6">
    <location>
        <begin position="77"/>
        <end position="196"/>
    </location>
</feature>
<evidence type="ECO:0000313" key="8">
    <source>
        <dbReference type="EMBL" id="KAI8575471.1"/>
    </source>
</evidence>
<feature type="compositionally biased region" description="Basic residues" evidence="6">
    <location>
        <begin position="187"/>
        <end position="196"/>
    </location>
</feature>
<keyword evidence="3" id="KW-0863">Zinc-finger</keyword>
<dbReference type="GO" id="GO:0008270">
    <property type="term" value="F:zinc ion binding"/>
    <property type="evidence" value="ECO:0007669"/>
    <property type="project" value="UniProtKB-KW"/>
</dbReference>
<dbReference type="GeneID" id="75917691"/>
<feature type="domain" description="PARP-type" evidence="7">
    <location>
        <begin position="3"/>
        <end position="96"/>
    </location>
</feature>
<evidence type="ECO:0000313" key="9">
    <source>
        <dbReference type="Proteomes" id="UP001206595"/>
    </source>
</evidence>
<dbReference type="SUPFAM" id="SSF57716">
    <property type="entry name" value="Glucocorticoid receptor-like (DNA-binding domain)"/>
    <property type="match status" value="1"/>
</dbReference>